<feature type="transmembrane region" description="Helical" evidence="5">
    <location>
        <begin position="20"/>
        <end position="44"/>
    </location>
</feature>
<feature type="transmembrane region" description="Helical" evidence="5">
    <location>
        <begin position="136"/>
        <end position="156"/>
    </location>
</feature>
<keyword evidence="7" id="KW-1185">Reference proteome</keyword>
<evidence type="ECO:0000313" key="6">
    <source>
        <dbReference type="EMBL" id="KCV81418.1"/>
    </source>
</evidence>
<dbReference type="STRING" id="1461693.ATO10_12454"/>
<dbReference type="eggNOG" id="COG1272">
    <property type="taxonomic scope" value="Bacteria"/>
</dbReference>
<protein>
    <recommendedName>
        <fullName evidence="8">Hly-III family protein</fullName>
    </recommendedName>
</protein>
<evidence type="ECO:0000256" key="2">
    <source>
        <dbReference type="ARBA" id="ARBA00022692"/>
    </source>
</evidence>
<keyword evidence="2 5" id="KW-0812">Transmembrane</keyword>
<evidence type="ECO:0000256" key="3">
    <source>
        <dbReference type="ARBA" id="ARBA00022989"/>
    </source>
</evidence>
<proteinExistence type="predicted"/>
<comment type="caution">
    <text evidence="6">The sequence shown here is derived from an EMBL/GenBank/DDBJ whole genome shotgun (WGS) entry which is preliminary data.</text>
</comment>
<dbReference type="Pfam" id="PF03006">
    <property type="entry name" value="HlyIII"/>
    <property type="match status" value="1"/>
</dbReference>
<dbReference type="AlphaFoldDB" id="A0A058ZIM2"/>
<feature type="transmembrane region" description="Helical" evidence="5">
    <location>
        <begin position="107"/>
        <end position="129"/>
    </location>
</feature>
<dbReference type="GO" id="GO:0016020">
    <property type="term" value="C:membrane"/>
    <property type="evidence" value="ECO:0007669"/>
    <property type="project" value="UniProtKB-SubCell"/>
</dbReference>
<evidence type="ECO:0000256" key="1">
    <source>
        <dbReference type="ARBA" id="ARBA00004141"/>
    </source>
</evidence>
<evidence type="ECO:0000256" key="4">
    <source>
        <dbReference type="ARBA" id="ARBA00023136"/>
    </source>
</evidence>
<feature type="transmembrane region" description="Helical" evidence="5">
    <location>
        <begin position="195"/>
        <end position="213"/>
    </location>
</feature>
<organism evidence="6 7">
    <name type="scientific">Actibacterium atlanticum</name>
    <dbReference type="NCBI Taxonomy" id="1461693"/>
    <lineage>
        <taxon>Bacteria</taxon>
        <taxon>Pseudomonadati</taxon>
        <taxon>Pseudomonadota</taxon>
        <taxon>Alphaproteobacteria</taxon>
        <taxon>Rhodobacterales</taxon>
        <taxon>Roseobacteraceae</taxon>
        <taxon>Actibacterium</taxon>
    </lineage>
</organism>
<keyword evidence="4 5" id="KW-0472">Membrane</keyword>
<feature type="transmembrane region" description="Helical" evidence="5">
    <location>
        <begin position="162"/>
        <end position="183"/>
    </location>
</feature>
<evidence type="ECO:0000256" key="5">
    <source>
        <dbReference type="SAM" id="Phobius"/>
    </source>
</evidence>
<feature type="transmembrane region" description="Helical" evidence="5">
    <location>
        <begin position="53"/>
        <end position="73"/>
    </location>
</feature>
<evidence type="ECO:0008006" key="8">
    <source>
        <dbReference type="Google" id="ProtNLM"/>
    </source>
</evidence>
<reference evidence="6 7" key="1">
    <citation type="submission" date="2013-04" db="EMBL/GenBank/DDBJ databases">
        <title>Shimia sp. 22II-S11-Z10 Genome Sequencing.</title>
        <authorList>
            <person name="Lai Q."/>
            <person name="Li G."/>
            <person name="Shao Z."/>
        </authorList>
    </citation>
    <scope>NUCLEOTIDE SEQUENCE [LARGE SCALE GENOMIC DNA]</scope>
    <source>
        <strain evidence="7">22II-S11-Z10</strain>
    </source>
</reference>
<dbReference type="OrthoDB" id="9813689at2"/>
<gene>
    <name evidence="6" type="ORF">ATO10_12454</name>
</gene>
<accession>A0A058ZIM2</accession>
<dbReference type="EMBL" id="AQQY01000008">
    <property type="protein sequence ID" value="KCV81418.1"/>
    <property type="molecule type" value="Genomic_DNA"/>
</dbReference>
<comment type="subcellular location">
    <subcellularLocation>
        <location evidence="1">Membrane</location>
        <topology evidence="1">Multi-pass membrane protein</topology>
    </subcellularLocation>
</comment>
<sequence length="216" mass="23071">MSASGPSRPYSKAELISDAALHVTALVVALGAVPVLITLTAIWYGQAAPITGVAIYGATLIAMISASLLYNHLPMPHWRSWLLRFDRSAIYLKIAGTYTPFTLLTGAGGLLLTVIWVFAILAAIANFFIPRRSVGLSIGICLALGWAVVAGGWSIIAQLPLAVVILMITGGLLYTVGTLFLALHKLRFHNTIWHGFVFAASTLFFIAIFMQSATGV</sequence>
<keyword evidence="3 5" id="KW-1133">Transmembrane helix</keyword>
<evidence type="ECO:0000313" key="7">
    <source>
        <dbReference type="Proteomes" id="UP000024836"/>
    </source>
</evidence>
<dbReference type="Proteomes" id="UP000024836">
    <property type="component" value="Unassembled WGS sequence"/>
</dbReference>
<dbReference type="RefSeq" id="WP_035252122.1">
    <property type="nucleotide sequence ID" value="NZ_AQQY01000008.1"/>
</dbReference>
<dbReference type="PATRIC" id="fig|1461693.3.peg.2526"/>
<name>A0A058ZIM2_9RHOB</name>
<dbReference type="InterPro" id="IPR004254">
    <property type="entry name" value="AdipoR/HlyIII-related"/>
</dbReference>